<dbReference type="STRING" id="1806994.A0A507C0N8"/>
<evidence type="ECO:0000256" key="8">
    <source>
        <dbReference type="ARBA" id="ARBA00023163"/>
    </source>
</evidence>
<comment type="caution">
    <text evidence="14">The sequence shown here is derived from an EMBL/GenBank/DDBJ whole genome shotgun (WGS) entry which is preliminary data.</text>
</comment>
<dbReference type="RefSeq" id="XP_031025685.1">
    <property type="nucleotide sequence ID" value="XM_031168404.1"/>
</dbReference>
<feature type="region of interest" description="Disordered" evidence="11">
    <location>
        <begin position="239"/>
        <end position="373"/>
    </location>
</feature>
<dbReference type="GO" id="GO:0006355">
    <property type="term" value="P:regulation of DNA-templated transcription"/>
    <property type="evidence" value="ECO:0007669"/>
    <property type="project" value="InterPro"/>
</dbReference>
<dbReference type="Proteomes" id="UP000319731">
    <property type="component" value="Unassembled WGS sequence"/>
</dbReference>
<keyword evidence="6" id="KW-0597">Phosphoprotein</keyword>
<evidence type="ECO:0000256" key="4">
    <source>
        <dbReference type="ARBA" id="ARBA00022490"/>
    </source>
</evidence>
<dbReference type="GO" id="GO:0005634">
    <property type="term" value="C:nucleus"/>
    <property type="evidence" value="ECO:0007669"/>
    <property type="project" value="UniProtKB-SubCell"/>
</dbReference>
<gene>
    <name evidence="14" type="ORF">SmJEL517_g02476</name>
</gene>
<dbReference type="Gene3D" id="2.30.30.1020">
    <property type="entry name" value="CCR4-NOT complex subunit 2/3/5, C-terminal domain"/>
    <property type="match status" value="1"/>
</dbReference>
<dbReference type="OrthoDB" id="293823at2759"/>
<evidence type="ECO:0000256" key="9">
    <source>
        <dbReference type="ARBA" id="ARBA00023242"/>
    </source>
</evidence>
<dbReference type="GeneID" id="42003701"/>
<organism evidence="14 15">
    <name type="scientific">Synchytrium microbalum</name>
    <dbReference type="NCBI Taxonomy" id="1806994"/>
    <lineage>
        <taxon>Eukaryota</taxon>
        <taxon>Fungi</taxon>
        <taxon>Fungi incertae sedis</taxon>
        <taxon>Chytridiomycota</taxon>
        <taxon>Chytridiomycota incertae sedis</taxon>
        <taxon>Chytridiomycetes</taxon>
        <taxon>Synchytriales</taxon>
        <taxon>Synchytriaceae</taxon>
        <taxon>Synchytrium</taxon>
    </lineage>
</organism>
<evidence type="ECO:0000256" key="6">
    <source>
        <dbReference type="ARBA" id="ARBA00022553"/>
    </source>
</evidence>
<dbReference type="GO" id="GO:0000289">
    <property type="term" value="P:nuclear-transcribed mRNA poly(A) tail shortening"/>
    <property type="evidence" value="ECO:0007669"/>
    <property type="project" value="UniProtKB-ARBA"/>
</dbReference>
<dbReference type="PIRSF" id="PIRSF005290">
    <property type="entry name" value="NOT_su_3_5"/>
    <property type="match status" value="1"/>
</dbReference>
<dbReference type="Pfam" id="PF04065">
    <property type="entry name" value="Not3"/>
    <property type="match status" value="1"/>
</dbReference>
<keyword evidence="7 10" id="KW-0805">Transcription regulation</keyword>
<feature type="compositionally biased region" description="Basic and acidic residues" evidence="11">
    <location>
        <begin position="273"/>
        <end position="288"/>
    </location>
</feature>
<dbReference type="InterPro" id="IPR038635">
    <property type="entry name" value="CCR4-NOT_su2/3/5_C_sf"/>
</dbReference>
<keyword evidence="4 10" id="KW-0963">Cytoplasm</keyword>
<accession>A0A507C0N8</accession>
<dbReference type="InterPro" id="IPR040168">
    <property type="entry name" value="Not2/3/5"/>
</dbReference>
<dbReference type="InterPro" id="IPR012270">
    <property type="entry name" value="CCR4-NOT_su3/5"/>
</dbReference>
<dbReference type="GO" id="GO:0000932">
    <property type="term" value="C:P-body"/>
    <property type="evidence" value="ECO:0007669"/>
    <property type="project" value="UniProtKB-UniRule"/>
</dbReference>
<keyword evidence="9 10" id="KW-0539">Nucleus</keyword>
<dbReference type="GO" id="GO:0030015">
    <property type="term" value="C:CCR4-NOT core complex"/>
    <property type="evidence" value="ECO:0007669"/>
    <property type="project" value="UniProtKB-UniRule"/>
</dbReference>
<feature type="domain" description="CCR4-Not complex component Not N-terminal" evidence="12">
    <location>
        <begin position="3"/>
        <end position="232"/>
    </location>
</feature>
<evidence type="ECO:0000256" key="3">
    <source>
        <dbReference type="ARBA" id="ARBA00007682"/>
    </source>
</evidence>
<protein>
    <recommendedName>
        <fullName evidence="10">General negative regulator of transcription subunit</fullName>
    </recommendedName>
</protein>
<feature type="compositionally biased region" description="Basic and acidic residues" evidence="11">
    <location>
        <begin position="306"/>
        <end position="318"/>
    </location>
</feature>
<evidence type="ECO:0000259" key="13">
    <source>
        <dbReference type="Pfam" id="PF04153"/>
    </source>
</evidence>
<dbReference type="InterPro" id="IPR007282">
    <property type="entry name" value="NOT2/3/5_C"/>
</dbReference>
<feature type="compositionally biased region" description="Polar residues" evidence="11">
    <location>
        <begin position="330"/>
        <end position="357"/>
    </location>
</feature>
<feature type="compositionally biased region" description="Acidic residues" evidence="11">
    <location>
        <begin position="241"/>
        <end position="253"/>
    </location>
</feature>
<feature type="compositionally biased region" description="Low complexity" evidence="11">
    <location>
        <begin position="514"/>
        <end position="531"/>
    </location>
</feature>
<evidence type="ECO:0000256" key="7">
    <source>
        <dbReference type="ARBA" id="ARBA00023015"/>
    </source>
</evidence>
<feature type="compositionally biased region" description="Low complexity" evidence="11">
    <location>
        <begin position="466"/>
        <end position="500"/>
    </location>
</feature>
<evidence type="ECO:0000313" key="14">
    <source>
        <dbReference type="EMBL" id="TPX35100.1"/>
    </source>
</evidence>
<keyword evidence="5 10" id="KW-0678">Repressor</keyword>
<dbReference type="AlphaFoldDB" id="A0A507C0N8"/>
<reference evidence="14 15" key="1">
    <citation type="journal article" date="2019" name="Sci. Rep.">
        <title>Comparative genomics of chytrid fungi reveal insights into the obligate biotrophic and pathogenic lifestyle of Synchytrium endobioticum.</title>
        <authorList>
            <person name="van de Vossenberg B.T.L.H."/>
            <person name="Warris S."/>
            <person name="Nguyen H.D.T."/>
            <person name="van Gent-Pelzer M.P.E."/>
            <person name="Joly D.L."/>
            <person name="van de Geest H.C."/>
            <person name="Bonants P.J.M."/>
            <person name="Smith D.S."/>
            <person name="Levesque C.A."/>
            <person name="van der Lee T.A.J."/>
        </authorList>
    </citation>
    <scope>NUCLEOTIDE SEQUENCE [LARGE SCALE GENOMIC DNA]</scope>
    <source>
        <strain evidence="14 15">JEL517</strain>
    </source>
</reference>
<dbReference type="EMBL" id="QEAO01000010">
    <property type="protein sequence ID" value="TPX35100.1"/>
    <property type="molecule type" value="Genomic_DNA"/>
</dbReference>
<keyword evidence="10" id="KW-0010">Activator</keyword>
<evidence type="ECO:0000313" key="15">
    <source>
        <dbReference type="Proteomes" id="UP000319731"/>
    </source>
</evidence>
<comment type="function">
    <text evidence="10">Acts as component of the CCR4-NOT core complex, which in the nucleus seems to be a general transcription factor, and in the cytoplasm the major mRNA deadenylase involved in mRNA turnover. The NOT protein subcomplex negatively regulates the basal and activated transcription of many genes. Preferentially affects TC-type TATA element-dependent transcription. Could directly or indirectly inhibit component(s) of the general transcription machinery.</text>
</comment>
<comment type="similarity">
    <text evidence="3 10">Belongs to the CNOT2/3/5 family.</text>
</comment>
<comment type="subcellular location">
    <subcellularLocation>
        <location evidence="2 10">Cytoplasm</location>
    </subcellularLocation>
    <subcellularLocation>
        <location evidence="1 10">Nucleus</location>
    </subcellularLocation>
</comment>
<evidence type="ECO:0000256" key="10">
    <source>
        <dbReference type="PIRNR" id="PIRNR005290"/>
    </source>
</evidence>
<keyword evidence="8 10" id="KW-0804">Transcription</keyword>
<proteinExistence type="inferred from homology"/>
<dbReference type="FunFam" id="2.30.30.1020:FF:000006">
    <property type="entry name" value="CCR4-NOT transcription complex, subunit 3"/>
    <property type="match status" value="1"/>
</dbReference>
<feature type="domain" description="NOT2/NOT3/NOT5 C-terminal" evidence="13">
    <location>
        <begin position="585"/>
        <end position="712"/>
    </location>
</feature>
<evidence type="ECO:0000256" key="2">
    <source>
        <dbReference type="ARBA" id="ARBA00004496"/>
    </source>
</evidence>
<feature type="region of interest" description="Disordered" evidence="11">
    <location>
        <begin position="444"/>
        <end position="548"/>
    </location>
</feature>
<evidence type="ECO:0000259" key="12">
    <source>
        <dbReference type="Pfam" id="PF04065"/>
    </source>
</evidence>
<dbReference type="Pfam" id="PF04153">
    <property type="entry name" value="NOT2_3_5_C"/>
    <property type="match status" value="1"/>
</dbReference>
<evidence type="ECO:0000256" key="5">
    <source>
        <dbReference type="ARBA" id="ARBA00022491"/>
    </source>
</evidence>
<evidence type="ECO:0000256" key="11">
    <source>
        <dbReference type="SAM" id="MobiDB-lite"/>
    </source>
</evidence>
<evidence type="ECO:0000256" key="1">
    <source>
        <dbReference type="ARBA" id="ARBA00004123"/>
    </source>
</evidence>
<sequence length="718" mass="79218">MAARKLQTEIERTLKKVAEGVEIFESIFEKISTATNAAQKEKFEGDLKKEIKKLQRYRDQIKTWMSSNEIKDKRALLDNRKLIESQMEKFKAMEKELKTKAFSKEGLLQPGKVDPEEAKRESLADWIRRTVESLQEMIDKLEFEQEQLLSTIKKNKKADPSKQDRLNSVEHLLERHKWHINKLEIILRLLENGNLTFDQVQSIQDDVSFYVESCDDEGFDEDEGIYDDLNLEEAGLYGLPADDEDEENDDSDAEPGSPRDREGSPEISPTPPAKEEKRKASKDIEVEPPKAAAKVVAPTPPLPPKAVERVASKDDGKAKPATVAPIPAAASTTSRPGSTTVAPSTPLSSITKSSPTIPASVPTPRDVVPPPQRYAAAASVSAAAATASSAAATSSITPSAASTITSAISSAADKVSPVRYGDAASAAISSAPIAASIGQPITTASVVGKPEISPTTAKLVPKETVTSPISTSQQPLQQQQSSNVVGGRPPATAAGTAATPSTIQTVPPASSEKLSLSQPSPTTSSSVASSQPRIPTTPEAPKDDQTVETVDKRLSDLVDSFEATKAKSLAAQIEPGYIHNMMETSFQYVPDASDSEKPKHYMPKSPYPTPGYYPQTPLALLENLAMFEKFDIDTLFFIFYYQQGTYQQYLAARELKRQSWRFHKKYLTWFQRHEEPKSITDEYEQGTYIYFDYEGAWCQRKKCEFRFDYRYLEDAELS</sequence>
<dbReference type="InterPro" id="IPR007207">
    <property type="entry name" value="Not_N"/>
</dbReference>
<keyword evidence="15" id="KW-1185">Reference proteome</keyword>
<dbReference type="PANTHER" id="PTHR23326">
    <property type="entry name" value="CCR4 NOT-RELATED"/>
    <property type="match status" value="1"/>
</dbReference>
<name>A0A507C0N8_9FUNG</name>